<name>A0A168R9Q4_ABSGL</name>
<evidence type="ECO:0000313" key="6">
    <source>
        <dbReference type="Proteomes" id="UP000078561"/>
    </source>
</evidence>
<dbReference type="CDD" id="cd06558">
    <property type="entry name" value="crotonase-like"/>
    <property type="match status" value="1"/>
</dbReference>
<dbReference type="InterPro" id="IPR029045">
    <property type="entry name" value="ClpP/crotonase-like_dom_sf"/>
</dbReference>
<dbReference type="Gene3D" id="3.90.226.10">
    <property type="entry name" value="2-enoyl-CoA Hydratase, Chain A, domain 1"/>
    <property type="match status" value="1"/>
</dbReference>
<sequence length="463" mass="51488">MSTNASDRLAMINLQLQQPKFSESAVICYEHDGIGELILNCPSRLNTMRMDLIAPIRDQLTKWNGKMKVLVLKSSSAGKTFSAGVDLKHMMENMSKGQHNDNLDFITVGYTLFHRMASLPRPLIAIFDGIAMGSGAGIGVHVSFRIATENTKFAMPESKIGLAPDSGLGFTFSRLDGSLGIYLGLTGFPLKGTDAFHAGIATHYVPSTRIAELEHRLASLPRPVTHDDVNDTIENVSNDSIPPPSMPSEIRRAIDRYDSVRAIFTALKEEQMSSSEPVKQWAQRTLAHLQTLCPTSLVVILAHIRRCGSLTLGQCFDHDYSLVQKLIIRPDFYHGVHTITRGSKARGSVVGWQPATIEEIEDERAIVRGFLSTPSTRPLHLVCGINTSDAPDFTEYPYRQYMLPSEHDIKDILEASTERHTSRTSGLDFILSHLNGKHGTREKVLEVLDRKTKTIDRVLKWID</sequence>
<evidence type="ECO:0000256" key="1">
    <source>
        <dbReference type="ARBA" id="ARBA00001709"/>
    </source>
</evidence>
<dbReference type="PANTHER" id="PTHR43176:SF3">
    <property type="entry name" value="3-HYDROXYISOBUTYRYL-COA HYDROLASE, MITOCHONDRIAL"/>
    <property type="match status" value="1"/>
</dbReference>
<dbReference type="GO" id="GO:0006574">
    <property type="term" value="P:L-valine catabolic process"/>
    <property type="evidence" value="ECO:0007669"/>
    <property type="project" value="TreeGrafter"/>
</dbReference>
<dbReference type="STRING" id="4829.A0A168R9Q4"/>
<feature type="domain" description="Enoyl-CoA hydratase/isomerase" evidence="4">
    <location>
        <begin position="35"/>
        <end position="364"/>
    </location>
</feature>
<dbReference type="GO" id="GO:0003860">
    <property type="term" value="F:3-hydroxyisobutyryl-CoA hydrolase activity"/>
    <property type="evidence" value="ECO:0007669"/>
    <property type="project" value="UniProtKB-EC"/>
</dbReference>
<dbReference type="InterPro" id="IPR032259">
    <property type="entry name" value="HIBYL-CoA-H"/>
</dbReference>
<evidence type="ECO:0000313" key="5">
    <source>
        <dbReference type="EMBL" id="SAM06350.1"/>
    </source>
</evidence>
<evidence type="ECO:0000256" key="3">
    <source>
        <dbReference type="ARBA" id="ARBA00022801"/>
    </source>
</evidence>
<comment type="catalytic activity">
    <reaction evidence="1">
        <text>3-hydroxy-2-methylpropanoyl-CoA + H2O = 3-hydroxy-2-methylpropanoate + CoA + H(+)</text>
        <dbReference type="Rhea" id="RHEA:20888"/>
        <dbReference type="ChEBI" id="CHEBI:11805"/>
        <dbReference type="ChEBI" id="CHEBI:15377"/>
        <dbReference type="ChEBI" id="CHEBI:15378"/>
        <dbReference type="ChEBI" id="CHEBI:57287"/>
        <dbReference type="ChEBI" id="CHEBI:57340"/>
        <dbReference type="EC" id="3.1.2.4"/>
    </reaction>
</comment>
<accession>A0A168R9Q4</accession>
<evidence type="ECO:0000256" key="2">
    <source>
        <dbReference type="ARBA" id="ARBA00011915"/>
    </source>
</evidence>
<keyword evidence="6" id="KW-1185">Reference proteome</keyword>
<dbReference type="Pfam" id="PF16113">
    <property type="entry name" value="ECH_2"/>
    <property type="match status" value="1"/>
</dbReference>
<dbReference type="FunCoup" id="A0A168R9Q4">
    <property type="interactions" value="535"/>
</dbReference>
<proteinExistence type="predicted"/>
<gene>
    <name evidence="5" type="primary">ABSGL_12238.1 scaffold 12718</name>
</gene>
<dbReference type="SUPFAM" id="SSF52096">
    <property type="entry name" value="ClpP/crotonase"/>
    <property type="match status" value="1"/>
</dbReference>
<dbReference type="InterPro" id="IPR045004">
    <property type="entry name" value="ECH_dom"/>
</dbReference>
<evidence type="ECO:0000259" key="4">
    <source>
        <dbReference type="Pfam" id="PF16113"/>
    </source>
</evidence>
<dbReference type="PANTHER" id="PTHR43176">
    <property type="entry name" value="3-HYDROXYISOBUTYRYL-COA HYDROLASE-RELATED"/>
    <property type="match status" value="1"/>
</dbReference>
<reference evidence="5" key="1">
    <citation type="submission" date="2016-04" db="EMBL/GenBank/DDBJ databases">
        <authorList>
            <person name="Evans L.H."/>
            <person name="Alamgir A."/>
            <person name="Owens N."/>
            <person name="Weber N.D."/>
            <person name="Virtaneva K."/>
            <person name="Barbian K."/>
            <person name="Babar A."/>
            <person name="Rosenke K."/>
        </authorList>
    </citation>
    <scope>NUCLEOTIDE SEQUENCE [LARGE SCALE GENOMIC DNA]</scope>
    <source>
        <strain evidence="5">CBS 101.48</strain>
    </source>
</reference>
<dbReference type="EC" id="3.1.2.4" evidence="2"/>
<keyword evidence="3" id="KW-0378">Hydrolase</keyword>
<organism evidence="5">
    <name type="scientific">Absidia glauca</name>
    <name type="common">Pin mould</name>
    <dbReference type="NCBI Taxonomy" id="4829"/>
    <lineage>
        <taxon>Eukaryota</taxon>
        <taxon>Fungi</taxon>
        <taxon>Fungi incertae sedis</taxon>
        <taxon>Mucoromycota</taxon>
        <taxon>Mucoromycotina</taxon>
        <taxon>Mucoromycetes</taxon>
        <taxon>Mucorales</taxon>
        <taxon>Cunninghamellaceae</taxon>
        <taxon>Absidia</taxon>
    </lineage>
</organism>
<dbReference type="EMBL" id="LT554584">
    <property type="protein sequence ID" value="SAM06350.1"/>
    <property type="molecule type" value="Genomic_DNA"/>
</dbReference>
<protein>
    <recommendedName>
        <fullName evidence="2">3-hydroxyisobutyryl-CoA hydrolase</fullName>
        <ecNumber evidence="2">3.1.2.4</ecNumber>
    </recommendedName>
</protein>
<dbReference type="OrthoDB" id="1737613at2759"/>
<dbReference type="AlphaFoldDB" id="A0A168R9Q4"/>
<dbReference type="GO" id="GO:0005739">
    <property type="term" value="C:mitochondrion"/>
    <property type="evidence" value="ECO:0007669"/>
    <property type="project" value="TreeGrafter"/>
</dbReference>
<dbReference type="InParanoid" id="A0A168R9Q4"/>
<dbReference type="Proteomes" id="UP000078561">
    <property type="component" value="Unassembled WGS sequence"/>
</dbReference>